<dbReference type="PANTHER" id="PTHR12203:SF99">
    <property type="entry name" value="OS04G0534100 PROTEIN"/>
    <property type="match status" value="1"/>
</dbReference>
<dbReference type="Proteomes" id="UP001152523">
    <property type="component" value="Unassembled WGS sequence"/>
</dbReference>
<accession>A0AAV0GF52</accession>
<feature type="domain" description="Glycosyl transferase CAP10" evidence="1">
    <location>
        <begin position="1"/>
        <end position="87"/>
    </location>
</feature>
<organism evidence="2 3">
    <name type="scientific">Cuscuta epithymum</name>
    <dbReference type="NCBI Taxonomy" id="186058"/>
    <lineage>
        <taxon>Eukaryota</taxon>
        <taxon>Viridiplantae</taxon>
        <taxon>Streptophyta</taxon>
        <taxon>Embryophyta</taxon>
        <taxon>Tracheophyta</taxon>
        <taxon>Spermatophyta</taxon>
        <taxon>Magnoliopsida</taxon>
        <taxon>eudicotyledons</taxon>
        <taxon>Gunneridae</taxon>
        <taxon>Pentapetalae</taxon>
        <taxon>asterids</taxon>
        <taxon>lamiids</taxon>
        <taxon>Solanales</taxon>
        <taxon>Convolvulaceae</taxon>
        <taxon>Cuscuteae</taxon>
        <taxon>Cuscuta</taxon>
        <taxon>Cuscuta subgen. Cuscuta</taxon>
    </lineage>
</organism>
<dbReference type="AlphaFoldDB" id="A0AAV0GF52"/>
<dbReference type="PANTHER" id="PTHR12203">
    <property type="entry name" value="KDEL LYS-ASP-GLU-LEU CONTAINING - RELATED"/>
    <property type="match status" value="1"/>
</dbReference>
<reference evidence="2" key="1">
    <citation type="submission" date="2022-07" db="EMBL/GenBank/DDBJ databases">
        <authorList>
            <person name="Macas J."/>
            <person name="Novak P."/>
            <person name="Neumann P."/>
        </authorList>
    </citation>
    <scope>NUCLEOTIDE SEQUENCE</scope>
</reference>
<keyword evidence="3" id="KW-1185">Reference proteome</keyword>
<evidence type="ECO:0000313" key="3">
    <source>
        <dbReference type="Proteomes" id="UP001152523"/>
    </source>
</evidence>
<name>A0AAV0GF52_9ASTE</name>
<comment type="caution">
    <text evidence="2">The sequence shown here is derived from an EMBL/GenBank/DDBJ whole genome shotgun (WGS) entry which is preliminary data.</text>
</comment>
<evidence type="ECO:0000313" key="2">
    <source>
        <dbReference type="EMBL" id="CAH9146575.1"/>
    </source>
</evidence>
<dbReference type="InterPro" id="IPR051091">
    <property type="entry name" value="O-Glucosyltr/Glycosyltrsf_90"/>
</dbReference>
<gene>
    <name evidence="2" type="ORF">CEPIT_LOCUS43090</name>
</gene>
<dbReference type="EMBL" id="CAMAPF010001106">
    <property type="protein sequence ID" value="CAH9146575.1"/>
    <property type="molecule type" value="Genomic_DNA"/>
</dbReference>
<sequence>MTLLVKPHYYDFYTRGLMPLKHYWPIRDDDKCRSIKHAVEWGNTHPTQAQQIGKEASKYIQEELKMEYVYDYMFHLLNEYAKLLKYKPTKPQDAVELCSERMACGSKGLEKEFMFESLTKGPSLTPPCTILPPFDPVTLHTIVEARENATKRVESWEDLYWQH</sequence>
<dbReference type="InterPro" id="IPR006598">
    <property type="entry name" value="CAP10"/>
</dbReference>
<proteinExistence type="predicted"/>
<dbReference type="SMART" id="SM00672">
    <property type="entry name" value="CAP10"/>
    <property type="match status" value="1"/>
</dbReference>
<evidence type="ECO:0000259" key="1">
    <source>
        <dbReference type="SMART" id="SM00672"/>
    </source>
</evidence>
<protein>
    <recommendedName>
        <fullName evidence="1">Glycosyl transferase CAP10 domain-containing protein</fullName>
    </recommendedName>
</protein>
<dbReference type="Pfam" id="PF05686">
    <property type="entry name" value="Glyco_transf_90"/>
    <property type="match status" value="1"/>
</dbReference>